<dbReference type="Pfam" id="PF09990">
    <property type="entry name" value="DUF2231"/>
    <property type="match status" value="1"/>
</dbReference>
<organism evidence="3 4">
    <name type="scientific">Lysobacter korlensis</name>
    <dbReference type="NCBI Taxonomy" id="553636"/>
    <lineage>
        <taxon>Bacteria</taxon>
        <taxon>Pseudomonadati</taxon>
        <taxon>Pseudomonadota</taxon>
        <taxon>Gammaproteobacteria</taxon>
        <taxon>Lysobacterales</taxon>
        <taxon>Lysobacteraceae</taxon>
        <taxon>Lysobacter</taxon>
    </lineage>
</organism>
<feature type="transmembrane region" description="Helical" evidence="1">
    <location>
        <begin position="12"/>
        <end position="29"/>
    </location>
</feature>
<dbReference type="EMBL" id="JBHLTG010000004">
    <property type="protein sequence ID" value="MFC0679633.1"/>
    <property type="molecule type" value="Genomic_DNA"/>
</dbReference>
<comment type="caution">
    <text evidence="3">The sequence shown here is derived from an EMBL/GenBank/DDBJ whole genome shotgun (WGS) entry which is preliminary data.</text>
</comment>
<evidence type="ECO:0000313" key="3">
    <source>
        <dbReference type="EMBL" id="MFC0679633.1"/>
    </source>
</evidence>
<feature type="domain" description="DUF2231" evidence="2">
    <location>
        <begin position="14"/>
        <end position="132"/>
    </location>
</feature>
<evidence type="ECO:0000313" key="4">
    <source>
        <dbReference type="Proteomes" id="UP001589896"/>
    </source>
</evidence>
<accession>A0ABV6RUP9</accession>
<dbReference type="PIRSF" id="PIRSF029509">
    <property type="entry name" value="UCP029509"/>
    <property type="match status" value="1"/>
</dbReference>
<keyword evidence="1" id="KW-0812">Transmembrane</keyword>
<name>A0ABV6RUP9_9GAMM</name>
<reference evidence="3 4" key="1">
    <citation type="submission" date="2024-09" db="EMBL/GenBank/DDBJ databases">
        <authorList>
            <person name="Sun Q."/>
            <person name="Mori K."/>
        </authorList>
    </citation>
    <scope>NUCLEOTIDE SEQUENCE [LARGE SCALE GENOMIC DNA]</scope>
    <source>
        <strain evidence="3 4">KCTC 23076</strain>
    </source>
</reference>
<dbReference type="Proteomes" id="UP001589896">
    <property type="component" value="Unassembled WGS sequence"/>
</dbReference>
<feature type="transmembrane region" description="Helical" evidence="1">
    <location>
        <begin position="49"/>
        <end position="70"/>
    </location>
</feature>
<keyword evidence="4" id="KW-1185">Reference proteome</keyword>
<evidence type="ECO:0000256" key="1">
    <source>
        <dbReference type="SAM" id="Phobius"/>
    </source>
</evidence>
<sequence>MAATPDRIGSRALHPLHAFLLAATVPPFLGAMLTDIAYAKTFEIQWTNFASWLIVAGLVFAALVLVFALVDIVRAHRRDARSLAYFALVLAIFMVGVVNSLVHAKDAWAAMPGGLVLSVIGTVLAVIAAWLGFAGYRSGARA</sequence>
<feature type="transmembrane region" description="Helical" evidence="1">
    <location>
        <begin position="114"/>
        <end position="136"/>
    </location>
</feature>
<evidence type="ECO:0000259" key="2">
    <source>
        <dbReference type="Pfam" id="PF09990"/>
    </source>
</evidence>
<feature type="transmembrane region" description="Helical" evidence="1">
    <location>
        <begin position="82"/>
        <end position="102"/>
    </location>
</feature>
<keyword evidence="1" id="KW-1133">Transmembrane helix</keyword>
<proteinExistence type="predicted"/>
<gene>
    <name evidence="3" type="ORF">ACFFGH_17485</name>
</gene>
<dbReference type="InterPro" id="IPR019251">
    <property type="entry name" value="DUF2231_TM"/>
</dbReference>
<protein>
    <submittedName>
        <fullName evidence="3">DUF2231 domain-containing protein</fullName>
    </submittedName>
</protein>
<keyword evidence="1" id="KW-0472">Membrane</keyword>
<dbReference type="InterPro" id="IPR016923">
    <property type="entry name" value="UCP029509"/>
</dbReference>
<dbReference type="RefSeq" id="WP_386670590.1">
    <property type="nucleotide sequence ID" value="NZ_JBHLTG010000004.1"/>
</dbReference>